<keyword evidence="5" id="KW-1185">Reference proteome</keyword>
<dbReference type="PANTHER" id="PTHR43581:SF2">
    <property type="entry name" value="EXCINUCLEASE ATPASE SUBUNIT"/>
    <property type="match status" value="1"/>
</dbReference>
<dbReference type="InterPro" id="IPR003959">
    <property type="entry name" value="ATPase_AAA_core"/>
</dbReference>
<dbReference type="InterPro" id="IPR051396">
    <property type="entry name" value="Bact_Antivir_Def_Nuclease"/>
</dbReference>
<feature type="domain" description="ATPase AAA-type core" evidence="1">
    <location>
        <begin position="205"/>
        <end position="287"/>
    </location>
</feature>
<dbReference type="Gene3D" id="3.40.50.300">
    <property type="entry name" value="P-loop containing nucleotide triphosphate hydrolases"/>
    <property type="match status" value="2"/>
</dbReference>
<reference evidence="3" key="1">
    <citation type="journal article" date="2014" name="Int. J. Syst. Evol. Microbiol.">
        <title>Complete genome of a new Firmicutes species belonging to the dominant human colonic microbiota ('Ruminococcus bicirculans') reveals two chromosomes and a selective capacity to utilize plant glucans.</title>
        <authorList>
            <consortium name="NISC Comparative Sequencing Program"/>
            <person name="Wegmann U."/>
            <person name="Louis P."/>
            <person name="Goesmann A."/>
            <person name="Henrissat B."/>
            <person name="Duncan S.H."/>
            <person name="Flint H.J."/>
        </authorList>
    </citation>
    <scope>NUCLEOTIDE SEQUENCE</scope>
    <source>
        <strain evidence="3">CECT 7184</strain>
    </source>
</reference>
<dbReference type="Pfam" id="PF13476">
    <property type="entry name" value="AAA_23"/>
    <property type="match status" value="1"/>
</dbReference>
<evidence type="ECO:0000313" key="5">
    <source>
        <dbReference type="Proteomes" id="UP001242368"/>
    </source>
</evidence>
<dbReference type="SUPFAM" id="SSF52540">
    <property type="entry name" value="P-loop containing nucleoside triphosphate hydrolases"/>
    <property type="match status" value="1"/>
</dbReference>
<dbReference type="RefSeq" id="WP_290362593.1">
    <property type="nucleotide sequence ID" value="NZ_JAUFQU010000001.1"/>
</dbReference>
<feature type="domain" description="Rad50/SbcC-type AAA" evidence="2">
    <location>
        <begin position="7"/>
        <end position="136"/>
    </location>
</feature>
<evidence type="ECO:0000313" key="4">
    <source>
        <dbReference type="EMBL" id="MDN3710360.1"/>
    </source>
</evidence>
<evidence type="ECO:0000259" key="1">
    <source>
        <dbReference type="Pfam" id="PF13304"/>
    </source>
</evidence>
<dbReference type="InterPro" id="IPR027417">
    <property type="entry name" value="P-loop_NTPase"/>
</dbReference>
<reference evidence="5" key="2">
    <citation type="journal article" date="2019" name="Int. J. Syst. Evol. Microbiol.">
        <title>The Global Catalogue of Microorganisms (GCM) 10K type strain sequencing project: providing services to taxonomists for standard genome sequencing and annotation.</title>
        <authorList>
            <consortium name="The Broad Institute Genomics Platform"/>
            <consortium name="The Broad Institute Genome Sequencing Center for Infectious Disease"/>
            <person name="Wu L."/>
            <person name="Ma J."/>
        </authorList>
    </citation>
    <scope>NUCLEOTIDE SEQUENCE [LARGE SCALE GENOMIC DNA]</scope>
    <source>
        <strain evidence="5">CECT 7184</strain>
    </source>
</reference>
<dbReference type="Proteomes" id="UP001242368">
    <property type="component" value="Unassembled WGS sequence"/>
</dbReference>
<sequence length="392" mass="44350">MIKINNIKIAGIGPIKDLELKFDNHFNIICGQNGIGKTTILDCLAQSFAGAQTTLKKTAGFEKGQWDINVTINGNVSSKSFLTNQFHPNETSRNYNGYYQNSNDVIVFKTHRNIEYIRLNSLGTDKIKDYNTFSQETIRGSVSNELKNWFVNRFLFSAQPNTLDENQLKNYELAKECFTILNPSIKFSKVLPNSFDILLSTPLGEIYFEYLSSGYKSSLALILGLIQEIELRYKNPTKFIKDFDGVVLIDEIDLHLHPEWQAKIYEALKFILPNAQVITSTHSPHIIQVSNASEIIPLVITETNEVKINPIVNQVYGCQGWSVEEILTDVMGMTETRTPTYLDAISNFNTAIDNEDYETANAQFLILDAMLHPENSLKKILKIQLTGISTND</sequence>
<name>A0ABT8CTV9_9FLAO</name>
<proteinExistence type="predicted"/>
<reference evidence="3" key="3">
    <citation type="submission" date="2023-06" db="EMBL/GenBank/DDBJ databases">
        <authorList>
            <person name="Lucena T."/>
            <person name="Sun Q."/>
        </authorList>
    </citation>
    <scope>NUCLEOTIDE SEQUENCE</scope>
    <source>
        <strain evidence="3">CECT 7184</strain>
    </source>
</reference>
<gene>
    <name evidence="3" type="ORF">QW060_05205</name>
    <name evidence="4" type="ORF">QW060_26390</name>
</gene>
<dbReference type="Pfam" id="PF13304">
    <property type="entry name" value="AAA_21"/>
    <property type="match status" value="1"/>
</dbReference>
<accession>A0ABT8CTV9</accession>
<evidence type="ECO:0000313" key="3">
    <source>
        <dbReference type="EMBL" id="MDN3706524.1"/>
    </source>
</evidence>
<dbReference type="EMBL" id="JAUFQU010000084">
    <property type="protein sequence ID" value="MDN3710360.1"/>
    <property type="molecule type" value="Genomic_DNA"/>
</dbReference>
<evidence type="ECO:0000259" key="2">
    <source>
        <dbReference type="Pfam" id="PF13476"/>
    </source>
</evidence>
<dbReference type="InterPro" id="IPR038729">
    <property type="entry name" value="Rad50/SbcC_AAA"/>
</dbReference>
<organism evidence="3 5">
    <name type="scientific">Paenimyroides ceti</name>
    <dbReference type="NCBI Taxonomy" id="395087"/>
    <lineage>
        <taxon>Bacteria</taxon>
        <taxon>Pseudomonadati</taxon>
        <taxon>Bacteroidota</taxon>
        <taxon>Flavobacteriia</taxon>
        <taxon>Flavobacteriales</taxon>
        <taxon>Flavobacteriaceae</taxon>
        <taxon>Paenimyroides</taxon>
    </lineage>
</organism>
<dbReference type="EMBL" id="JAUFQU010000001">
    <property type="protein sequence ID" value="MDN3706524.1"/>
    <property type="molecule type" value="Genomic_DNA"/>
</dbReference>
<comment type="caution">
    <text evidence="3">The sequence shown here is derived from an EMBL/GenBank/DDBJ whole genome shotgun (WGS) entry which is preliminary data.</text>
</comment>
<protein>
    <submittedName>
        <fullName evidence="3">AAA family ATPase</fullName>
    </submittedName>
</protein>
<dbReference type="PANTHER" id="PTHR43581">
    <property type="entry name" value="ATP/GTP PHOSPHATASE"/>
    <property type="match status" value="1"/>
</dbReference>